<dbReference type="Proteomes" id="UP001472677">
    <property type="component" value="Unassembled WGS sequence"/>
</dbReference>
<dbReference type="EMBL" id="JBBPBM010000009">
    <property type="protein sequence ID" value="KAK8568411.1"/>
    <property type="molecule type" value="Genomic_DNA"/>
</dbReference>
<keyword evidence="2" id="KW-1185">Reference proteome</keyword>
<reference evidence="1 2" key="1">
    <citation type="journal article" date="2024" name="G3 (Bethesda)">
        <title>Genome assembly of Hibiscus sabdariffa L. provides insights into metabolisms of medicinal natural products.</title>
        <authorList>
            <person name="Kim T."/>
        </authorList>
    </citation>
    <scope>NUCLEOTIDE SEQUENCE [LARGE SCALE GENOMIC DNA]</scope>
    <source>
        <strain evidence="1">TK-2024</strain>
        <tissue evidence="1">Old leaves</tissue>
    </source>
</reference>
<organism evidence="1 2">
    <name type="scientific">Hibiscus sabdariffa</name>
    <name type="common">roselle</name>
    <dbReference type="NCBI Taxonomy" id="183260"/>
    <lineage>
        <taxon>Eukaryota</taxon>
        <taxon>Viridiplantae</taxon>
        <taxon>Streptophyta</taxon>
        <taxon>Embryophyta</taxon>
        <taxon>Tracheophyta</taxon>
        <taxon>Spermatophyta</taxon>
        <taxon>Magnoliopsida</taxon>
        <taxon>eudicotyledons</taxon>
        <taxon>Gunneridae</taxon>
        <taxon>Pentapetalae</taxon>
        <taxon>rosids</taxon>
        <taxon>malvids</taxon>
        <taxon>Malvales</taxon>
        <taxon>Malvaceae</taxon>
        <taxon>Malvoideae</taxon>
        <taxon>Hibiscus</taxon>
    </lineage>
</organism>
<sequence length="158" mass="17144">MNDGPSSWVLRWTGLEPGRNVGGPWSSGPMIGFAGDVVKSREKGPEPSNFSSSIYTALPLDRPKNKLCCSPLRNLNLHRSVLAVEPSTAGVSVVVDGISIWVGDAGRSNGEGWWRLGYGKWIGREKKDGCCAAREWSMGLLEMGKLEAQVVGMERLAR</sequence>
<gene>
    <name evidence="1" type="ORF">V6N12_006964</name>
</gene>
<evidence type="ECO:0000313" key="2">
    <source>
        <dbReference type="Proteomes" id="UP001472677"/>
    </source>
</evidence>
<comment type="caution">
    <text evidence="1">The sequence shown here is derived from an EMBL/GenBank/DDBJ whole genome shotgun (WGS) entry which is preliminary data.</text>
</comment>
<protein>
    <submittedName>
        <fullName evidence="1">Uncharacterized protein</fullName>
    </submittedName>
</protein>
<proteinExistence type="predicted"/>
<evidence type="ECO:0000313" key="1">
    <source>
        <dbReference type="EMBL" id="KAK8568411.1"/>
    </source>
</evidence>
<name>A0ABR2F0C5_9ROSI</name>
<accession>A0ABR2F0C5</accession>